<dbReference type="Proteomes" id="UP000029223">
    <property type="component" value="Unassembled WGS sequence"/>
</dbReference>
<dbReference type="InterPro" id="IPR014746">
    <property type="entry name" value="Gln_synth/guanido_kin_cat_dom"/>
</dbReference>
<dbReference type="Pfam" id="PF00120">
    <property type="entry name" value="Gln-synt_C"/>
    <property type="match status" value="1"/>
</dbReference>
<dbReference type="EC" id="6.3.1.11" evidence="3"/>
<dbReference type="GO" id="GO:0034024">
    <property type="term" value="F:glutamate-putrescine ligase activity"/>
    <property type="evidence" value="ECO:0007669"/>
    <property type="project" value="UniProtKB-EC"/>
</dbReference>
<comment type="similarity">
    <text evidence="1">Belongs to the glutamine synthetase family.</text>
</comment>
<comment type="caution">
    <text evidence="3">The sequence shown here is derived from an EMBL/GenBank/DDBJ whole genome shotgun (WGS) entry which is preliminary data.</text>
</comment>
<evidence type="ECO:0000259" key="2">
    <source>
        <dbReference type="Pfam" id="PF00120"/>
    </source>
</evidence>
<evidence type="ECO:0000313" key="3">
    <source>
        <dbReference type="EMBL" id="GAL31009.1"/>
    </source>
</evidence>
<dbReference type="EMBL" id="BBMS01000124">
    <property type="protein sequence ID" value="GAL31009.1"/>
    <property type="molecule type" value="Genomic_DNA"/>
</dbReference>
<organism evidence="3 4">
    <name type="scientific">Vibrio variabilis</name>
    <dbReference type="NCBI Taxonomy" id="990271"/>
    <lineage>
        <taxon>Bacteria</taxon>
        <taxon>Pseudomonadati</taxon>
        <taxon>Pseudomonadota</taxon>
        <taxon>Gammaproteobacteria</taxon>
        <taxon>Vibrionales</taxon>
        <taxon>Vibrionaceae</taxon>
        <taxon>Vibrio</taxon>
    </lineage>
</organism>
<gene>
    <name evidence="3" type="ORF">JCM19239_753</name>
</gene>
<keyword evidence="3" id="KW-0436">Ligase</keyword>
<evidence type="ECO:0000313" key="4">
    <source>
        <dbReference type="Proteomes" id="UP000029223"/>
    </source>
</evidence>
<evidence type="ECO:0000256" key="1">
    <source>
        <dbReference type="RuleBase" id="RU000384"/>
    </source>
</evidence>
<sequence length="67" mass="7677">MSTSLSENAIDLPTRMSDALTQLDNSELGTYFSQDFIDMYLACKRSELAEFERIITPLEIDWMLHSA</sequence>
<reference evidence="4" key="1">
    <citation type="submission" date="2014-09" db="EMBL/GenBank/DDBJ databases">
        <title>Vibrio variabilis JCM 19239. (C206) whole genome shotgun sequence.</title>
        <authorList>
            <person name="Sawabe T."/>
            <person name="Meirelles P."/>
            <person name="Nakanishi M."/>
            <person name="Sayaka M."/>
            <person name="Hattori M."/>
            <person name="Ohkuma M."/>
        </authorList>
    </citation>
    <scope>NUCLEOTIDE SEQUENCE [LARGE SCALE GENOMIC DNA]</scope>
    <source>
        <strain evidence="4">JCM 19239</strain>
    </source>
</reference>
<protein>
    <submittedName>
        <fullName evidence="3">Gamma-glutamyl-putrescine synthetase</fullName>
        <ecNumber evidence="3">6.3.1.11</ecNumber>
    </submittedName>
</protein>
<dbReference type="Gene3D" id="3.30.590.10">
    <property type="entry name" value="Glutamine synthetase/guanido kinase, catalytic domain"/>
    <property type="match status" value="1"/>
</dbReference>
<dbReference type="InterPro" id="IPR008146">
    <property type="entry name" value="Gln_synth_cat_dom"/>
</dbReference>
<accession>A0ABQ0JQI0</accession>
<keyword evidence="4" id="KW-1185">Reference proteome</keyword>
<dbReference type="SUPFAM" id="SSF55931">
    <property type="entry name" value="Glutamine synthetase/guanido kinase"/>
    <property type="match status" value="1"/>
</dbReference>
<proteinExistence type="inferred from homology"/>
<feature type="domain" description="GS catalytic" evidence="2">
    <location>
        <begin position="8"/>
        <end position="62"/>
    </location>
</feature>
<name>A0ABQ0JQI0_9VIBR</name>